<proteinExistence type="predicted"/>
<feature type="region of interest" description="Disordered" evidence="1">
    <location>
        <begin position="356"/>
        <end position="390"/>
    </location>
</feature>
<sequence>MASVRGAQWNGTAQELLEPAWQMRWRAPELALMLGDRAAEQAGRAGDTALRLRAEALALFASNRLDRGVAATERAIAAVRDAESGGDTGSTACLRVELACCARSSGSHDVAVRVLQPVLEQNRIEPDLRAHALIELAASLPAQRRSADRVQALNEAERLYAEESNFSRDMTRLLRARVNMSRAGHHRRCAEPTAAAEATEAGLVLLEQLDDPAADSAEIHVHLVLERVQALLDLGECSAAMRVAAPVLWQPLRAAAAAPTGWLRLALATRLHLPQGEHHTAVRLLTEALAGAERHGLDDLQAEVLGTLSHVHEGGENFAEALRCVRGAYAADRRRRASVHAARIRLLEEFPATATEVAVPRQQSVPDQEEFGRQQQEAVSRHPSHGEDVRESVRRLMDTLVAGGDTAFGGAETRDSRESLPGAVQPTPATDPADSSPGNRGETGGYGGIERLPGLAEKIRNAAQREPADIEQDAANSVVPNRTDPDGGTGFSGHEVPVPETMFADPTRPATRGGEQRDAVPGEFGRLSDPTVADSDSWRVSAASEQLSELSARGLADSRGPADAQSPERNSPEPDASGPELPTPDVTTIMPVIPGPLEPEPEPFGEPEASSGRGGRRRQREHSEEESSSQVPEHRGPMGTAEAVASREATGPGIAGSGIAGSGSERAEGDVAHSSGTGRSAQGRSLAEIRAALQLVEEQAGKRRAQRSGDSAEPSDDTRSRPPEPDRFPEQASGRRHRAEPEDAGASAPAERRSAGDFLAKHRDLLQGLSSNQGSEQEAEPNGEAGLADLLAEALVAYESGKRNESEATDGAAHSAVSPAADHHSDPGGRRHRHAASGNPYSWTPPAG</sequence>
<dbReference type="Gene3D" id="1.25.40.10">
    <property type="entry name" value="Tetratricopeptide repeat domain"/>
    <property type="match status" value="1"/>
</dbReference>
<name>A0AAE4CKR9_9ACTN</name>
<feature type="region of interest" description="Disordered" evidence="1">
    <location>
        <begin position="463"/>
        <end position="788"/>
    </location>
</feature>
<feature type="region of interest" description="Disordered" evidence="1">
    <location>
        <begin position="404"/>
        <end position="451"/>
    </location>
</feature>
<dbReference type="Proteomes" id="UP001180845">
    <property type="component" value="Unassembled WGS sequence"/>
</dbReference>
<dbReference type="EMBL" id="JAVDXW010000001">
    <property type="protein sequence ID" value="MDR7301044.1"/>
    <property type="molecule type" value="Genomic_DNA"/>
</dbReference>
<evidence type="ECO:0000313" key="3">
    <source>
        <dbReference type="Proteomes" id="UP001180845"/>
    </source>
</evidence>
<comment type="caution">
    <text evidence="2">The sequence shown here is derived from an EMBL/GenBank/DDBJ whole genome shotgun (WGS) entry which is preliminary data.</text>
</comment>
<organism evidence="2 3">
    <name type="scientific">Haloactinomyces albus</name>
    <dbReference type="NCBI Taxonomy" id="1352928"/>
    <lineage>
        <taxon>Bacteria</taxon>
        <taxon>Bacillati</taxon>
        <taxon>Actinomycetota</taxon>
        <taxon>Actinomycetes</taxon>
        <taxon>Actinopolysporales</taxon>
        <taxon>Actinopolysporaceae</taxon>
        <taxon>Haloactinomyces</taxon>
    </lineage>
</organism>
<feature type="compositionally biased region" description="Low complexity" evidence="1">
    <location>
        <begin position="541"/>
        <end position="552"/>
    </location>
</feature>
<dbReference type="RefSeq" id="WP_310270814.1">
    <property type="nucleotide sequence ID" value="NZ_JAVDXW010000001.1"/>
</dbReference>
<dbReference type="InterPro" id="IPR011990">
    <property type="entry name" value="TPR-like_helical_dom_sf"/>
</dbReference>
<accession>A0AAE4CKR9</accession>
<feature type="region of interest" description="Disordered" evidence="1">
    <location>
        <begin position="801"/>
        <end position="848"/>
    </location>
</feature>
<keyword evidence="3" id="KW-1185">Reference proteome</keyword>
<evidence type="ECO:0000313" key="2">
    <source>
        <dbReference type="EMBL" id="MDR7301044.1"/>
    </source>
</evidence>
<dbReference type="AlphaFoldDB" id="A0AAE4CKR9"/>
<feature type="compositionally biased region" description="Basic and acidic residues" evidence="1">
    <location>
        <begin position="750"/>
        <end position="765"/>
    </location>
</feature>
<gene>
    <name evidence="2" type="ORF">JOF55_001225</name>
</gene>
<feature type="compositionally biased region" description="Polar residues" evidence="1">
    <location>
        <begin position="674"/>
        <end position="683"/>
    </location>
</feature>
<reference evidence="2" key="1">
    <citation type="submission" date="2023-07" db="EMBL/GenBank/DDBJ databases">
        <title>Sequencing the genomes of 1000 actinobacteria strains.</title>
        <authorList>
            <person name="Klenk H.-P."/>
        </authorList>
    </citation>
    <scope>NUCLEOTIDE SEQUENCE</scope>
    <source>
        <strain evidence="2">DSM 45977</strain>
    </source>
</reference>
<feature type="compositionally biased region" description="Basic and acidic residues" evidence="1">
    <location>
        <begin position="716"/>
        <end position="729"/>
    </location>
</feature>
<evidence type="ECO:0008006" key="4">
    <source>
        <dbReference type="Google" id="ProtNLM"/>
    </source>
</evidence>
<evidence type="ECO:0000256" key="1">
    <source>
        <dbReference type="SAM" id="MobiDB-lite"/>
    </source>
</evidence>
<protein>
    <recommendedName>
        <fullName evidence="4">Tetratricopeptide repeat protein</fullName>
    </recommendedName>
</protein>